<feature type="chain" id="PRO_5038988078" evidence="2">
    <location>
        <begin position="25"/>
        <end position="61"/>
    </location>
</feature>
<dbReference type="AlphaFoldDB" id="A0A1H7XM07"/>
<evidence type="ECO:0000313" key="4">
    <source>
        <dbReference type="Proteomes" id="UP000183015"/>
    </source>
</evidence>
<dbReference type="EMBL" id="FOAZ01000024">
    <property type="protein sequence ID" value="SEM34796.1"/>
    <property type="molecule type" value="Genomic_DNA"/>
</dbReference>
<evidence type="ECO:0000256" key="2">
    <source>
        <dbReference type="SAM" id="SignalP"/>
    </source>
</evidence>
<dbReference type="RefSeq" id="WP_042449952.1">
    <property type="nucleotide sequence ID" value="NZ_BBPN01000017.1"/>
</dbReference>
<organism evidence="3 4">
    <name type="scientific">Streptacidiphilus jiangxiensis</name>
    <dbReference type="NCBI Taxonomy" id="235985"/>
    <lineage>
        <taxon>Bacteria</taxon>
        <taxon>Bacillati</taxon>
        <taxon>Actinomycetota</taxon>
        <taxon>Actinomycetes</taxon>
        <taxon>Kitasatosporales</taxon>
        <taxon>Streptomycetaceae</taxon>
        <taxon>Streptacidiphilus</taxon>
    </lineage>
</organism>
<evidence type="ECO:0000256" key="1">
    <source>
        <dbReference type="SAM" id="MobiDB-lite"/>
    </source>
</evidence>
<dbReference type="Proteomes" id="UP000183015">
    <property type="component" value="Unassembled WGS sequence"/>
</dbReference>
<keyword evidence="4" id="KW-1185">Reference proteome</keyword>
<sequence>MLRTTVLSVVAAVTLCVVSLGGVAAATGQHEQGHRSAASSATVPVAGTTADSAVPGEGTWG</sequence>
<reference evidence="4" key="1">
    <citation type="submission" date="2016-10" db="EMBL/GenBank/DDBJ databases">
        <authorList>
            <person name="Varghese N."/>
        </authorList>
    </citation>
    <scope>NUCLEOTIDE SEQUENCE [LARGE SCALE GENOMIC DNA]</scope>
    <source>
        <strain evidence="4">DSM 45096 / BCRC 16803 / CGMCC 4.1857 / CIP 109030 / JCM 12277 / KCTC 19219 / NBRC 100920 / 33214</strain>
    </source>
</reference>
<feature type="signal peptide" evidence="2">
    <location>
        <begin position="1"/>
        <end position="24"/>
    </location>
</feature>
<evidence type="ECO:0000313" key="3">
    <source>
        <dbReference type="EMBL" id="SEM34796.1"/>
    </source>
</evidence>
<gene>
    <name evidence="3" type="ORF">SAMN05414137_124106</name>
</gene>
<dbReference type="STRING" id="235985.SAMN05414137_124106"/>
<protein>
    <submittedName>
        <fullName evidence="3">Uncharacterized protein</fullName>
    </submittedName>
</protein>
<feature type="region of interest" description="Disordered" evidence="1">
    <location>
        <begin position="28"/>
        <end position="61"/>
    </location>
</feature>
<accession>A0A1H7XM07</accession>
<proteinExistence type="predicted"/>
<keyword evidence="2" id="KW-0732">Signal</keyword>
<name>A0A1H7XM07_STRJI</name>